<feature type="non-terminal residue" evidence="1">
    <location>
        <position position="1"/>
    </location>
</feature>
<evidence type="ECO:0000313" key="1">
    <source>
        <dbReference type="EMBL" id="CAG8824101.1"/>
    </source>
</evidence>
<dbReference type="EMBL" id="CAJVQB010036528">
    <property type="protein sequence ID" value="CAG8824101.1"/>
    <property type="molecule type" value="Genomic_DNA"/>
</dbReference>
<dbReference type="Proteomes" id="UP000789901">
    <property type="component" value="Unassembled WGS sequence"/>
</dbReference>
<accession>A0ABN7WAL1</accession>
<reference evidence="1 2" key="1">
    <citation type="submission" date="2021-06" db="EMBL/GenBank/DDBJ databases">
        <authorList>
            <person name="Kallberg Y."/>
            <person name="Tangrot J."/>
            <person name="Rosling A."/>
        </authorList>
    </citation>
    <scope>NUCLEOTIDE SEQUENCE [LARGE SCALE GENOMIC DNA]</scope>
    <source>
        <strain evidence="1 2">120-4 pot B 10/14</strain>
    </source>
</reference>
<keyword evidence="2" id="KW-1185">Reference proteome</keyword>
<proteinExistence type="predicted"/>
<organism evidence="1 2">
    <name type="scientific">Gigaspora margarita</name>
    <dbReference type="NCBI Taxonomy" id="4874"/>
    <lineage>
        <taxon>Eukaryota</taxon>
        <taxon>Fungi</taxon>
        <taxon>Fungi incertae sedis</taxon>
        <taxon>Mucoromycota</taxon>
        <taxon>Glomeromycotina</taxon>
        <taxon>Glomeromycetes</taxon>
        <taxon>Diversisporales</taxon>
        <taxon>Gigasporaceae</taxon>
        <taxon>Gigaspora</taxon>
    </lineage>
</organism>
<protein>
    <submittedName>
        <fullName evidence="1">45703_t:CDS:1</fullName>
    </submittedName>
</protein>
<name>A0ABN7WAL1_GIGMA</name>
<evidence type="ECO:0000313" key="2">
    <source>
        <dbReference type="Proteomes" id="UP000789901"/>
    </source>
</evidence>
<comment type="caution">
    <text evidence="1">The sequence shown here is derived from an EMBL/GenBank/DDBJ whole genome shotgun (WGS) entry which is preliminary data.</text>
</comment>
<sequence>ASEKKLKSLTLSITNMSTSPRADTSTTVAQFRLDKEKEDNDRIVIADSDDMPVLSLHDIVTNNYYENIDYQNKYKESPLLQKYSPTPIQTPPLPRIATPISQCPVPNQSLPIPSVQLLPPPNLLVQLPQASRAAGANPMEQLLQSMNNLILAIETNTYNQP</sequence>
<gene>
    <name evidence="1" type="ORF">GMARGA_LOCUS28495</name>
</gene>